<organism evidence="1 2">
    <name type="scientific">Panagrolaimus sp. PS1159</name>
    <dbReference type="NCBI Taxonomy" id="55785"/>
    <lineage>
        <taxon>Eukaryota</taxon>
        <taxon>Metazoa</taxon>
        <taxon>Ecdysozoa</taxon>
        <taxon>Nematoda</taxon>
        <taxon>Chromadorea</taxon>
        <taxon>Rhabditida</taxon>
        <taxon>Tylenchina</taxon>
        <taxon>Panagrolaimomorpha</taxon>
        <taxon>Panagrolaimoidea</taxon>
        <taxon>Panagrolaimidae</taxon>
        <taxon>Panagrolaimus</taxon>
    </lineage>
</organism>
<evidence type="ECO:0000313" key="2">
    <source>
        <dbReference type="WBParaSite" id="PS1159_v2.g20941.t1"/>
    </source>
</evidence>
<reference evidence="2" key="1">
    <citation type="submission" date="2022-11" db="UniProtKB">
        <authorList>
            <consortium name="WormBaseParasite"/>
        </authorList>
    </citation>
    <scope>IDENTIFICATION</scope>
</reference>
<name>A0AC35FVS8_9BILA</name>
<accession>A0AC35FVS8</accession>
<proteinExistence type="predicted"/>
<protein>
    <submittedName>
        <fullName evidence="2">Uracil-DNA glycosylase</fullName>
    </submittedName>
</protein>
<dbReference type="Proteomes" id="UP000887580">
    <property type="component" value="Unplaced"/>
</dbReference>
<evidence type="ECO:0000313" key="1">
    <source>
        <dbReference type="Proteomes" id="UP000887580"/>
    </source>
</evidence>
<dbReference type="WBParaSite" id="PS1159_v2.g20941.t1">
    <property type="protein sequence ID" value="PS1159_v2.g20941.t1"/>
    <property type="gene ID" value="PS1159_v2.g20941"/>
</dbReference>
<sequence>MQKSLDSFVKRLPLAKAVKRSKSSSSEYEDSSENDESTPGYLLRLELLKTITDETWHGFCEREFKKPYCKNIFEKLSKAYKNGDTVYPPKENIFRAFSTPSFYDIKVVLIGQDPYHNVGQANGFCFAVNEHIAPPPSLKNIFGSIRKTTRADNSITDKERTLEDWAEQGVFLLNTILTVDGNKKGLSHRVFGWEKFTDAALKFLGEKRKDIVWLLMGRVAQSKEQYAIKQNCVNVHHPSPFSAHLFFQTRPFEEVNEKLVALGMEPIQWIKKI</sequence>